<proteinExistence type="inferred from homology"/>
<organism evidence="4 5">
    <name type="scientific">Physocladia obscura</name>
    <dbReference type="NCBI Taxonomy" id="109957"/>
    <lineage>
        <taxon>Eukaryota</taxon>
        <taxon>Fungi</taxon>
        <taxon>Fungi incertae sedis</taxon>
        <taxon>Chytridiomycota</taxon>
        <taxon>Chytridiomycota incertae sedis</taxon>
        <taxon>Chytridiomycetes</taxon>
        <taxon>Chytridiales</taxon>
        <taxon>Chytriomycetaceae</taxon>
        <taxon>Physocladia</taxon>
    </lineage>
</organism>
<dbReference type="GO" id="GO:0005730">
    <property type="term" value="C:nucleolus"/>
    <property type="evidence" value="ECO:0007669"/>
    <property type="project" value="InterPro"/>
</dbReference>
<evidence type="ECO:0000256" key="3">
    <source>
        <dbReference type="ARBA" id="ARBA00014234"/>
    </source>
</evidence>
<dbReference type="PANTHER" id="PTHR16038:SF4">
    <property type="entry name" value="WD REPEAT-CONTAINING PROTEIN 74"/>
    <property type="match status" value="1"/>
</dbReference>
<dbReference type="PANTHER" id="PTHR16038">
    <property type="entry name" value="NOP SEVEN ASSOCIATED PROTEIN 1"/>
    <property type="match status" value="1"/>
</dbReference>
<dbReference type="InterPro" id="IPR001680">
    <property type="entry name" value="WD40_rpt"/>
</dbReference>
<reference evidence="4" key="1">
    <citation type="submission" date="2020-05" db="EMBL/GenBank/DDBJ databases">
        <title>Phylogenomic resolution of chytrid fungi.</title>
        <authorList>
            <person name="Stajich J.E."/>
            <person name="Amses K."/>
            <person name="Simmons R."/>
            <person name="Seto K."/>
            <person name="Myers J."/>
            <person name="Bonds A."/>
            <person name="Quandt C.A."/>
            <person name="Barry K."/>
            <person name="Liu P."/>
            <person name="Grigoriev I."/>
            <person name="Longcore J.E."/>
            <person name="James T.Y."/>
        </authorList>
    </citation>
    <scope>NUCLEOTIDE SEQUENCE</scope>
    <source>
        <strain evidence="4">JEL0513</strain>
    </source>
</reference>
<evidence type="ECO:0000256" key="1">
    <source>
        <dbReference type="ARBA" id="ARBA00007861"/>
    </source>
</evidence>
<evidence type="ECO:0000313" key="5">
    <source>
        <dbReference type="Proteomes" id="UP001211907"/>
    </source>
</evidence>
<sequence length="465" mass="51499">MRIVVGDEVGQVKVVTFHATPSNEVMATDAGRGNNSKRNRTIIDEGQDEINGKTDKKTTKKLAPPFKTNSLIATQNRDRAITLFCWANSNMSKVAAATHNGKVLIIDVETGAIDNEIPVFQYIKPKASVAGNKVAEEEHFIGLHVAQGSNSNLPTVSTNVGQDALVVMRVFHDSPEYFATGGAERDLALWRAIDDKDTGTAKLENIWKAKNVPNTYLDLRVPVHITDIQFLPPLRTVPSIESVLKHNDKKSDGKKEESAIKPGRIAIVSLHKHYRIYDVSIGKRQPVLSVEVGDMPPKKLALTANGTQGIVTDTTGAALLIDSETGSRVGAFKGFHGTITDMVCATEHNEDGEKGLFITVGIDRMLRVYERDAKRRLLHQIYLKQRLHSVLVDETYVAPVQEGSKKLSSKIEKKSNKNSKVIDDEEDVDFWVRMQTEGASDDEEEIAEEAPVALERKFKTKKRRV</sequence>
<dbReference type="GO" id="GO:0042273">
    <property type="term" value="P:ribosomal large subunit biogenesis"/>
    <property type="evidence" value="ECO:0007669"/>
    <property type="project" value="InterPro"/>
</dbReference>
<comment type="similarity">
    <text evidence="1">Belongs to the NSA1 family.</text>
</comment>
<gene>
    <name evidence="4" type="primary">WDR74</name>
    <name evidence="4" type="ORF">HK100_005269</name>
</gene>
<evidence type="ECO:0000256" key="2">
    <source>
        <dbReference type="ARBA" id="ARBA00011187"/>
    </source>
</evidence>
<name>A0AAD5T6M6_9FUNG</name>
<dbReference type="SUPFAM" id="SSF50978">
    <property type="entry name" value="WD40 repeat-like"/>
    <property type="match status" value="1"/>
</dbReference>
<dbReference type="Proteomes" id="UP001211907">
    <property type="component" value="Unassembled WGS sequence"/>
</dbReference>
<dbReference type="SMART" id="SM00320">
    <property type="entry name" value="WD40"/>
    <property type="match status" value="3"/>
</dbReference>
<evidence type="ECO:0000313" key="4">
    <source>
        <dbReference type="EMBL" id="KAJ3132468.1"/>
    </source>
</evidence>
<dbReference type="EMBL" id="JADGJH010000248">
    <property type="protein sequence ID" value="KAJ3132468.1"/>
    <property type="molecule type" value="Genomic_DNA"/>
</dbReference>
<dbReference type="InterPro" id="IPR036322">
    <property type="entry name" value="WD40_repeat_dom_sf"/>
</dbReference>
<dbReference type="InterPro" id="IPR015943">
    <property type="entry name" value="WD40/YVTN_repeat-like_dom_sf"/>
</dbReference>
<protein>
    <recommendedName>
        <fullName evidence="3">Ribosome biogenesis protein NSA1</fullName>
    </recommendedName>
</protein>
<comment type="subunit">
    <text evidence="2">Component of the pre-66S ribosomal particle.</text>
</comment>
<dbReference type="AlphaFoldDB" id="A0AAD5T6M6"/>
<dbReference type="Gene3D" id="2.130.10.10">
    <property type="entry name" value="YVTN repeat-like/Quinoprotein amine dehydrogenase"/>
    <property type="match status" value="1"/>
</dbReference>
<dbReference type="InterPro" id="IPR037379">
    <property type="entry name" value="WDR74/Nsa1"/>
</dbReference>
<comment type="caution">
    <text evidence="4">The sequence shown here is derived from an EMBL/GenBank/DDBJ whole genome shotgun (WGS) entry which is preliminary data.</text>
</comment>
<dbReference type="GO" id="GO:0030687">
    <property type="term" value="C:preribosome, large subunit precursor"/>
    <property type="evidence" value="ECO:0007669"/>
    <property type="project" value="TreeGrafter"/>
</dbReference>
<keyword evidence="5" id="KW-1185">Reference proteome</keyword>
<accession>A0AAD5T6M6</accession>